<comment type="caution">
    <text evidence="2">The sequence shown here is derived from an EMBL/GenBank/DDBJ whole genome shotgun (WGS) entry which is preliminary data.</text>
</comment>
<accession>V4PFU2</accession>
<sequence length="112" mass="12497">MMNRDGPSLPGLPSPPLADGEIAEKTDALFQDICNVSGNELLRQTIGLINAHLHVIRPYEGAFIPDRSSEYEAMATAWANRDIASLRDLTTAYFKRRRELVPQIAKIINHPN</sequence>
<feature type="region of interest" description="Disordered" evidence="1">
    <location>
        <begin position="1"/>
        <end position="20"/>
    </location>
</feature>
<dbReference type="RefSeq" id="WP_023447401.1">
    <property type="nucleotide sequence ID" value="NZ_AQWM01000032.1"/>
</dbReference>
<proteinExistence type="predicted"/>
<gene>
    <name evidence="2" type="ORF">ABENE_17480</name>
</gene>
<protein>
    <recommendedName>
        <fullName evidence="4">GntR C-terminal domain-containing protein</fullName>
    </recommendedName>
</protein>
<evidence type="ECO:0000313" key="3">
    <source>
        <dbReference type="Proteomes" id="UP000017837"/>
    </source>
</evidence>
<evidence type="ECO:0000313" key="2">
    <source>
        <dbReference type="EMBL" id="ESQ87021.1"/>
    </source>
</evidence>
<dbReference type="STRING" id="1121022.GCA_000376105_03755"/>
<evidence type="ECO:0008006" key="4">
    <source>
        <dbReference type="Google" id="ProtNLM"/>
    </source>
</evidence>
<name>V4PFU2_9CAUL</name>
<organism evidence="2 3">
    <name type="scientific">Asticcacaulis benevestitus DSM 16100 = ATCC BAA-896</name>
    <dbReference type="NCBI Taxonomy" id="1121022"/>
    <lineage>
        <taxon>Bacteria</taxon>
        <taxon>Pseudomonadati</taxon>
        <taxon>Pseudomonadota</taxon>
        <taxon>Alphaproteobacteria</taxon>
        <taxon>Caulobacterales</taxon>
        <taxon>Caulobacteraceae</taxon>
        <taxon>Asticcacaulis</taxon>
    </lineage>
</organism>
<dbReference type="Proteomes" id="UP000017837">
    <property type="component" value="Unassembled WGS sequence"/>
</dbReference>
<dbReference type="PATRIC" id="fig|1121022.4.peg.3569"/>
<dbReference type="AlphaFoldDB" id="V4PFU2"/>
<keyword evidence="3" id="KW-1185">Reference proteome</keyword>
<reference evidence="2 3" key="1">
    <citation type="journal article" date="2014" name="Nature">
        <title>Sequential evolution of bacterial morphology by co-option of a developmental regulator.</title>
        <authorList>
            <person name="Jiang C."/>
            <person name="Brown P.J."/>
            <person name="Ducret A."/>
            <person name="Brun Y.V."/>
        </authorList>
    </citation>
    <scope>NUCLEOTIDE SEQUENCE [LARGE SCALE GENOMIC DNA]</scope>
    <source>
        <strain evidence="2 3">DSM 16100</strain>
    </source>
</reference>
<dbReference type="OrthoDB" id="10000574at2"/>
<evidence type="ECO:0000256" key="1">
    <source>
        <dbReference type="SAM" id="MobiDB-lite"/>
    </source>
</evidence>
<dbReference type="EMBL" id="AWGB01000047">
    <property type="protein sequence ID" value="ESQ87021.1"/>
    <property type="molecule type" value="Genomic_DNA"/>
</dbReference>